<dbReference type="Pfam" id="PF01628">
    <property type="entry name" value="HrcA"/>
    <property type="match status" value="1"/>
</dbReference>
<proteinExistence type="inferred from homology"/>
<dbReference type="NCBIfam" id="TIGR00331">
    <property type="entry name" value="hrcA"/>
    <property type="match status" value="1"/>
</dbReference>
<dbReference type="Gene3D" id="1.10.10.10">
    <property type="entry name" value="Winged helix-like DNA-binding domain superfamily/Winged helix DNA-binding domain"/>
    <property type="match status" value="1"/>
</dbReference>
<dbReference type="Gene3D" id="3.30.390.60">
    <property type="entry name" value="Heat-inducible transcription repressor hrca homolog, domain 3"/>
    <property type="match status" value="1"/>
</dbReference>
<dbReference type="FunFam" id="1.10.10.10:FF:000049">
    <property type="entry name" value="Heat-inducible transcription repressor HrcA"/>
    <property type="match status" value="1"/>
</dbReference>
<dbReference type="PANTHER" id="PTHR34824:SF1">
    <property type="entry name" value="HEAT-INDUCIBLE TRANSCRIPTION REPRESSOR HRCA"/>
    <property type="match status" value="1"/>
</dbReference>
<evidence type="ECO:0000256" key="4">
    <source>
        <dbReference type="ARBA" id="ARBA00023163"/>
    </source>
</evidence>
<dbReference type="Gene3D" id="3.30.450.40">
    <property type="match status" value="1"/>
</dbReference>
<evidence type="ECO:0000313" key="8">
    <source>
        <dbReference type="EMBL" id="SKA85829.1"/>
    </source>
</evidence>
<dbReference type="PANTHER" id="PTHR34824">
    <property type="entry name" value="HEAT-INDUCIBLE TRANSCRIPTION REPRESSOR HRCA"/>
    <property type="match status" value="1"/>
</dbReference>
<accession>A0A1T4X8Q7</accession>
<evidence type="ECO:0000259" key="7">
    <source>
        <dbReference type="Pfam" id="PF01628"/>
    </source>
</evidence>
<dbReference type="EMBL" id="FUYH01000007">
    <property type="protein sequence ID" value="SKA85829.1"/>
    <property type="molecule type" value="Genomic_DNA"/>
</dbReference>
<evidence type="ECO:0000256" key="2">
    <source>
        <dbReference type="ARBA" id="ARBA00023015"/>
    </source>
</evidence>
<comment type="similarity">
    <text evidence="6">Belongs to the HrcA family.</text>
</comment>
<dbReference type="SUPFAM" id="SSF55781">
    <property type="entry name" value="GAF domain-like"/>
    <property type="match status" value="1"/>
</dbReference>
<dbReference type="InterPro" id="IPR036390">
    <property type="entry name" value="WH_DNA-bd_sf"/>
</dbReference>
<dbReference type="InterPro" id="IPR023120">
    <property type="entry name" value="WHTH_transcript_rep_HrcA_IDD"/>
</dbReference>
<dbReference type="STRING" id="1147123.SAMN05443428_1073"/>
<reference evidence="9" key="1">
    <citation type="submission" date="2017-02" db="EMBL/GenBank/DDBJ databases">
        <authorList>
            <person name="Varghese N."/>
            <person name="Submissions S."/>
        </authorList>
    </citation>
    <scope>NUCLEOTIDE SEQUENCE [LARGE SCALE GENOMIC DNA]</scope>
    <source>
        <strain evidence="9">USBA 833</strain>
    </source>
</reference>
<evidence type="ECO:0000256" key="5">
    <source>
        <dbReference type="ARBA" id="ARBA00055319"/>
    </source>
</evidence>
<dbReference type="InterPro" id="IPR036388">
    <property type="entry name" value="WH-like_DNA-bd_sf"/>
</dbReference>
<dbReference type="SUPFAM" id="SSF46785">
    <property type="entry name" value="Winged helix' DNA-binding domain"/>
    <property type="match status" value="1"/>
</dbReference>
<evidence type="ECO:0000313" key="9">
    <source>
        <dbReference type="Proteomes" id="UP000190105"/>
    </source>
</evidence>
<keyword evidence="2 6" id="KW-0805">Transcription regulation</keyword>
<dbReference type="InterPro" id="IPR002571">
    <property type="entry name" value="HrcA"/>
</dbReference>
<dbReference type="Proteomes" id="UP000190105">
    <property type="component" value="Unassembled WGS sequence"/>
</dbReference>
<keyword evidence="3 6" id="KW-0346">Stress response</keyword>
<dbReference type="PIRSF" id="PIRSF005485">
    <property type="entry name" value="HrcA"/>
    <property type="match status" value="1"/>
</dbReference>
<organism evidence="8 9">
    <name type="scientific">Caloramator quimbayensis</name>
    <dbReference type="NCBI Taxonomy" id="1147123"/>
    <lineage>
        <taxon>Bacteria</taxon>
        <taxon>Bacillati</taxon>
        <taxon>Bacillota</taxon>
        <taxon>Clostridia</taxon>
        <taxon>Eubacteriales</taxon>
        <taxon>Clostridiaceae</taxon>
        <taxon>Caloramator</taxon>
    </lineage>
</organism>
<keyword evidence="4 6" id="KW-0804">Transcription</keyword>
<evidence type="ECO:0000256" key="1">
    <source>
        <dbReference type="ARBA" id="ARBA00022491"/>
    </source>
</evidence>
<keyword evidence="1 6" id="KW-0678">Repressor</keyword>
<comment type="function">
    <text evidence="5 6">Negative regulator of class I heat shock genes (grpE-dnaK-dnaJ and groELS operons). Prevents heat-shock induction of these operons.</text>
</comment>
<feature type="domain" description="Heat-inducible transcription repressor HrcA C-terminal" evidence="7">
    <location>
        <begin position="106"/>
        <end position="323"/>
    </location>
</feature>
<sequence>MSLGDRKRTILRAVIIDYIDTAEPVGSRTIAKKYEMGISSATIRNEMADLEELGYLEQPHTSAGRIPSDKGYRFFVNELMELQRPSSYEIEAVRNFFDRTTIDEIDNIIKQISKVLSSITQYTSAVLSPSVKKSSVKSIQLIQMSLTDIIAVIVTDTGIVRHCKIKIPKPISSNTLTAINNMLNEKLTGLTIEDIDLSVISSIQLEMKGYNEILNSIIPVLNESLKSFDCDIFLDGTTNIFHYPEYNDIEKAKNFLSLLEHKEKLLDIFSEDDSNITVSIGKENIYDEVKDCSIVKASYKIGDKTLGKIGVIGPTRMNYAKVIGILKYLTDTLNYILKNQLDE</sequence>
<dbReference type="OrthoDB" id="9783139at2"/>
<dbReference type="InterPro" id="IPR021153">
    <property type="entry name" value="HrcA_C"/>
</dbReference>
<dbReference type="GO" id="GO:0045892">
    <property type="term" value="P:negative regulation of DNA-templated transcription"/>
    <property type="evidence" value="ECO:0007669"/>
    <property type="project" value="UniProtKB-UniRule"/>
</dbReference>
<dbReference type="HAMAP" id="MF_00081">
    <property type="entry name" value="HrcA"/>
    <property type="match status" value="1"/>
</dbReference>
<dbReference type="RefSeq" id="WP_078696157.1">
    <property type="nucleotide sequence ID" value="NZ_FUYH01000007.1"/>
</dbReference>
<name>A0A1T4X8Q7_9CLOT</name>
<dbReference type="GO" id="GO:0003677">
    <property type="term" value="F:DNA binding"/>
    <property type="evidence" value="ECO:0007669"/>
    <property type="project" value="InterPro"/>
</dbReference>
<protein>
    <recommendedName>
        <fullName evidence="6">Heat-inducible transcription repressor HrcA</fullName>
    </recommendedName>
</protein>
<evidence type="ECO:0000256" key="3">
    <source>
        <dbReference type="ARBA" id="ARBA00023016"/>
    </source>
</evidence>
<evidence type="ECO:0000256" key="6">
    <source>
        <dbReference type="HAMAP-Rule" id="MF_00081"/>
    </source>
</evidence>
<dbReference type="AlphaFoldDB" id="A0A1T4X8Q7"/>
<dbReference type="InterPro" id="IPR029016">
    <property type="entry name" value="GAF-like_dom_sf"/>
</dbReference>
<gene>
    <name evidence="6" type="primary">hrcA</name>
    <name evidence="8" type="ORF">SAMN05443428_1073</name>
</gene>
<keyword evidence="9" id="KW-1185">Reference proteome</keyword>